<dbReference type="InterPro" id="IPR050439">
    <property type="entry name" value="ADAMTS_ADAMTS-like"/>
</dbReference>
<accession>A0ABM1F2U1</accession>
<dbReference type="SMART" id="SM00209">
    <property type="entry name" value="TSP1"/>
    <property type="match status" value="1"/>
</dbReference>
<name>A0ABM1F2U1_PRICU</name>
<gene>
    <name evidence="7" type="primary">LOC106818579</name>
</gene>
<feature type="compositionally biased region" description="Low complexity" evidence="4">
    <location>
        <begin position="172"/>
        <end position="190"/>
    </location>
</feature>
<dbReference type="InterPro" id="IPR000884">
    <property type="entry name" value="TSP1_rpt"/>
</dbReference>
<evidence type="ECO:0000256" key="2">
    <source>
        <dbReference type="ARBA" id="ARBA00022525"/>
    </source>
</evidence>
<dbReference type="InterPro" id="IPR036383">
    <property type="entry name" value="TSP1_rpt_sf"/>
</dbReference>
<dbReference type="PANTHER" id="PTHR13723">
    <property type="entry name" value="ADAMTS A DISINTEGRIN AND METALLOPROTEASE WITH THROMBOSPONDIN MOTIFS PROTEASE"/>
    <property type="match status" value="1"/>
</dbReference>
<evidence type="ECO:0000256" key="4">
    <source>
        <dbReference type="SAM" id="MobiDB-lite"/>
    </source>
</evidence>
<evidence type="ECO:0000256" key="3">
    <source>
        <dbReference type="ARBA" id="ARBA00023157"/>
    </source>
</evidence>
<dbReference type="PANTHER" id="PTHR13723:SF20">
    <property type="entry name" value="A DISINTEGRIN AND METALLOPROTEINASE WITH THROMBOSPONDIN MOTIFS 13"/>
    <property type="match status" value="1"/>
</dbReference>
<dbReference type="SUPFAM" id="SSF82895">
    <property type="entry name" value="TSP-1 type 1 repeat"/>
    <property type="match status" value="1"/>
</dbReference>
<proteinExistence type="predicted"/>
<feature type="domain" description="ADAMTS/ADAMTS-like cysteine-rich" evidence="5">
    <location>
        <begin position="309"/>
        <end position="411"/>
    </location>
</feature>
<protein>
    <submittedName>
        <fullName evidence="7">Uncharacterized protein LOC106818579</fullName>
    </submittedName>
</protein>
<sequence>MVLVFEEILQGSDIHEDEMLQLHDEKPVLELRGCFSSFNAPVFKRYGVLLLFMPCKNQQRPITYKTRQCAELLNNKSFHGYIFEWQAFTDIYTGNPCDMFCYVPRLGYNTQPQPSYRDGTDCLDPYQKKHGEVTSDAYYRCVGGKCLEFGCDGKLDTAGKVDCHVTSTTSAATKPTAAPTMPTPSATTTPRVEDHTKPVRKPEVVTAAAEKTEAATTKKAIVTHPTAGYPPHTEATLVATSGIAVDGGWSEWAWSACSRSCGGGISTRTRACDNPRPSNGGSICFGDTEQLQLCNEKPCETSQYAHKQQQCMRELGTRAFAGRTFKWDPYFGHGDHPCVMWCRVATYGYTLQPKLYYDDGTDCAGHKPIDVTHVFHRCHSGKCMKFGCDGKVNSTVTTDSCGVCGGNGASCKQMQDVPKGR</sequence>
<dbReference type="PROSITE" id="PS50092">
    <property type="entry name" value="TSP1"/>
    <property type="match status" value="1"/>
</dbReference>
<evidence type="ECO:0000259" key="5">
    <source>
        <dbReference type="Pfam" id="PF19236"/>
    </source>
</evidence>
<evidence type="ECO:0000313" key="7">
    <source>
        <dbReference type="RefSeq" id="XP_014678762.1"/>
    </source>
</evidence>
<dbReference type="RefSeq" id="XP_014678762.1">
    <property type="nucleotide sequence ID" value="XM_014823276.1"/>
</dbReference>
<dbReference type="Proteomes" id="UP000695022">
    <property type="component" value="Unplaced"/>
</dbReference>
<reference evidence="7" key="1">
    <citation type="submission" date="2025-08" db="UniProtKB">
        <authorList>
            <consortium name="RefSeq"/>
        </authorList>
    </citation>
    <scope>IDENTIFICATION</scope>
</reference>
<keyword evidence="3" id="KW-1015">Disulfide bond</keyword>
<dbReference type="Gene3D" id="2.20.100.10">
    <property type="entry name" value="Thrombospondin type-1 (TSP1) repeat"/>
    <property type="match status" value="1"/>
</dbReference>
<dbReference type="GeneID" id="106818579"/>
<dbReference type="InterPro" id="IPR045371">
    <property type="entry name" value="ADAMTS_CR_3"/>
</dbReference>
<comment type="subcellular location">
    <subcellularLocation>
        <location evidence="1">Secreted</location>
    </subcellularLocation>
</comment>
<dbReference type="Pfam" id="PF00090">
    <property type="entry name" value="TSP_1"/>
    <property type="match status" value="1"/>
</dbReference>
<keyword evidence="2" id="KW-0964">Secreted</keyword>
<feature type="region of interest" description="Disordered" evidence="4">
    <location>
        <begin position="172"/>
        <end position="198"/>
    </location>
</feature>
<keyword evidence="6" id="KW-1185">Reference proteome</keyword>
<dbReference type="Pfam" id="PF19236">
    <property type="entry name" value="ADAMTS_CR_3"/>
    <property type="match status" value="1"/>
</dbReference>
<evidence type="ECO:0000256" key="1">
    <source>
        <dbReference type="ARBA" id="ARBA00004613"/>
    </source>
</evidence>
<dbReference type="InterPro" id="IPR013273">
    <property type="entry name" value="ADAMTS/ADAMTS-like"/>
</dbReference>
<dbReference type="PRINTS" id="PR01857">
    <property type="entry name" value="ADAMTSFAMILY"/>
</dbReference>
<evidence type="ECO:0000313" key="6">
    <source>
        <dbReference type="Proteomes" id="UP000695022"/>
    </source>
</evidence>
<organism evidence="6 7">
    <name type="scientific">Priapulus caudatus</name>
    <name type="common">Priapulid worm</name>
    <dbReference type="NCBI Taxonomy" id="37621"/>
    <lineage>
        <taxon>Eukaryota</taxon>
        <taxon>Metazoa</taxon>
        <taxon>Ecdysozoa</taxon>
        <taxon>Scalidophora</taxon>
        <taxon>Priapulida</taxon>
        <taxon>Priapulimorpha</taxon>
        <taxon>Priapulimorphida</taxon>
        <taxon>Priapulidae</taxon>
        <taxon>Priapulus</taxon>
    </lineage>
</organism>